<dbReference type="AlphaFoldDB" id="A0A2N5ZG30"/>
<evidence type="ECO:0000313" key="7">
    <source>
        <dbReference type="Proteomes" id="UP000234857"/>
    </source>
</evidence>
<evidence type="ECO:0000256" key="2">
    <source>
        <dbReference type="ARBA" id="ARBA00012254"/>
    </source>
</evidence>
<keyword evidence="4" id="KW-0658">Purine biosynthesis</keyword>
<dbReference type="Gene3D" id="3.40.50.170">
    <property type="entry name" value="Formyl transferase, N-terminal domain"/>
    <property type="match status" value="1"/>
</dbReference>
<dbReference type="EC" id="2.1.2.2" evidence="2"/>
<dbReference type="EMBL" id="PKTG01000084">
    <property type="protein sequence ID" value="PLX17601.1"/>
    <property type="molecule type" value="Genomic_DNA"/>
</dbReference>
<dbReference type="Pfam" id="PF00551">
    <property type="entry name" value="Formyl_trans_N"/>
    <property type="match status" value="1"/>
</dbReference>
<evidence type="ECO:0000256" key="1">
    <source>
        <dbReference type="ARBA" id="ARBA00005054"/>
    </source>
</evidence>
<dbReference type="Proteomes" id="UP000234857">
    <property type="component" value="Unassembled WGS sequence"/>
</dbReference>
<dbReference type="GO" id="GO:0005829">
    <property type="term" value="C:cytosol"/>
    <property type="evidence" value="ECO:0007669"/>
    <property type="project" value="TreeGrafter"/>
</dbReference>
<evidence type="ECO:0000259" key="5">
    <source>
        <dbReference type="Pfam" id="PF00551"/>
    </source>
</evidence>
<dbReference type="SUPFAM" id="SSF53328">
    <property type="entry name" value="Formyltransferase"/>
    <property type="match status" value="1"/>
</dbReference>
<evidence type="ECO:0000256" key="4">
    <source>
        <dbReference type="ARBA" id="ARBA00022755"/>
    </source>
</evidence>
<dbReference type="GO" id="GO:0004644">
    <property type="term" value="F:phosphoribosylglycinamide formyltransferase activity"/>
    <property type="evidence" value="ECO:0007669"/>
    <property type="project" value="UniProtKB-EC"/>
</dbReference>
<proteinExistence type="predicted"/>
<keyword evidence="3 6" id="KW-0808">Transferase</keyword>
<sequence length="122" mass="13875">MYKKAVILVSGNGSNMESIIKACNEKRLELDITCVFSNKKDPPAFSKAQKYNINTEFLSSKIKVIEEKLVKYIDTNNIDLIILAGFMRVLTPEFTRRFSKKIINIHPSLLPLFPGLDAQRQA</sequence>
<dbReference type="PANTHER" id="PTHR43369:SF2">
    <property type="entry name" value="PHOSPHORIBOSYLGLYCINAMIDE FORMYLTRANSFERASE"/>
    <property type="match status" value="1"/>
</dbReference>
<evidence type="ECO:0000256" key="3">
    <source>
        <dbReference type="ARBA" id="ARBA00022679"/>
    </source>
</evidence>
<comment type="pathway">
    <text evidence="1">Purine metabolism; IMP biosynthesis via de novo pathway; N(2)-formyl-N(1)-(5-phospho-D-ribosyl)glycinamide from N(1)-(5-phospho-D-ribosyl)glycinamide (10-formyl THF route): step 1/1.</text>
</comment>
<dbReference type="PANTHER" id="PTHR43369">
    <property type="entry name" value="PHOSPHORIBOSYLGLYCINAMIDE FORMYLTRANSFERASE"/>
    <property type="match status" value="1"/>
</dbReference>
<name>A0A2N5ZG30_MUIH1</name>
<feature type="domain" description="Formyl transferase N-terminal" evidence="5">
    <location>
        <begin position="3"/>
        <end position="122"/>
    </location>
</feature>
<protein>
    <recommendedName>
        <fullName evidence="2">phosphoribosylglycinamide formyltransferase 1</fullName>
        <ecNumber evidence="2">2.1.2.2</ecNumber>
    </recommendedName>
</protein>
<dbReference type="InterPro" id="IPR002376">
    <property type="entry name" value="Formyl_transf_N"/>
</dbReference>
<accession>A0A2N5ZG30</accession>
<gene>
    <name evidence="6" type="ORF">C0601_07040</name>
</gene>
<organism evidence="6 7">
    <name type="scientific">Muiribacterium halophilum</name>
    <dbReference type="NCBI Taxonomy" id="2053465"/>
    <lineage>
        <taxon>Bacteria</taxon>
        <taxon>Candidatus Muiribacteriota</taxon>
        <taxon>Candidatus Muiribacteriia</taxon>
        <taxon>Candidatus Muiribacteriales</taxon>
        <taxon>Candidatus Muiribacteriaceae</taxon>
        <taxon>Candidatus Muiribacterium</taxon>
    </lineage>
</organism>
<dbReference type="InterPro" id="IPR036477">
    <property type="entry name" value="Formyl_transf_N_sf"/>
</dbReference>
<evidence type="ECO:0000313" key="6">
    <source>
        <dbReference type="EMBL" id="PLX17601.1"/>
    </source>
</evidence>
<comment type="caution">
    <text evidence="6">The sequence shown here is derived from an EMBL/GenBank/DDBJ whole genome shotgun (WGS) entry which is preliminary data.</text>
</comment>
<reference evidence="6 7" key="1">
    <citation type="submission" date="2017-11" db="EMBL/GenBank/DDBJ databases">
        <title>Genome-resolved metagenomics identifies genetic mobility, metabolic interactions, and unexpected diversity in perchlorate-reducing communities.</title>
        <authorList>
            <person name="Barnum T.P."/>
            <person name="Figueroa I.A."/>
            <person name="Carlstrom C.I."/>
            <person name="Lucas L.N."/>
            <person name="Engelbrektson A.L."/>
            <person name="Coates J.D."/>
        </authorList>
    </citation>
    <scope>NUCLEOTIDE SEQUENCE [LARGE SCALE GENOMIC DNA]</scope>
    <source>
        <strain evidence="6">BM706</strain>
    </source>
</reference>
<dbReference type="GO" id="GO:0006189">
    <property type="term" value="P:'de novo' IMP biosynthetic process"/>
    <property type="evidence" value="ECO:0007669"/>
    <property type="project" value="TreeGrafter"/>
</dbReference>
<feature type="non-terminal residue" evidence="6">
    <location>
        <position position="122"/>
    </location>
</feature>